<proteinExistence type="predicted"/>
<gene>
    <name evidence="1" type="ORF">JAAARDRAFT_36149</name>
</gene>
<evidence type="ECO:0000313" key="1">
    <source>
        <dbReference type="EMBL" id="KDQ56661.1"/>
    </source>
</evidence>
<organism evidence="1 2">
    <name type="scientific">Jaapia argillacea MUCL 33604</name>
    <dbReference type="NCBI Taxonomy" id="933084"/>
    <lineage>
        <taxon>Eukaryota</taxon>
        <taxon>Fungi</taxon>
        <taxon>Dikarya</taxon>
        <taxon>Basidiomycota</taxon>
        <taxon>Agaricomycotina</taxon>
        <taxon>Agaricomycetes</taxon>
        <taxon>Agaricomycetidae</taxon>
        <taxon>Jaapiales</taxon>
        <taxon>Jaapiaceae</taxon>
        <taxon>Jaapia</taxon>
    </lineage>
</organism>
<dbReference type="InParanoid" id="A0A067Q230"/>
<dbReference type="Proteomes" id="UP000027265">
    <property type="component" value="Unassembled WGS sequence"/>
</dbReference>
<dbReference type="HOGENOM" id="CLU_1384345_0_0_1"/>
<reference evidence="2" key="1">
    <citation type="journal article" date="2014" name="Proc. Natl. Acad. Sci. U.S.A.">
        <title>Extensive sampling of basidiomycete genomes demonstrates inadequacy of the white-rot/brown-rot paradigm for wood decay fungi.</title>
        <authorList>
            <person name="Riley R."/>
            <person name="Salamov A.A."/>
            <person name="Brown D.W."/>
            <person name="Nagy L.G."/>
            <person name="Floudas D."/>
            <person name="Held B.W."/>
            <person name="Levasseur A."/>
            <person name="Lombard V."/>
            <person name="Morin E."/>
            <person name="Otillar R."/>
            <person name="Lindquist E.A."/>
            <person name="Sun H."/>
            <person name="LaButti K.M."/>
            <person name="Schmutz J."/>
            <person name="Jabbour D."/>
            <person name="Luo H."/>
            <person name="Baker S.E."/>
            <person name="Pisabarro A.G."/>
            <person name="Walton J.D."/>
            <person name="Blanchette R.A."/>
            <person name="Henrissat B."/>
            <person name="Martin F."/>
            <person name="Cullen D."/>
            <person name="Hibbett D.S."/>
            <person name="Grigoriev I.V."/>
        </authorList>
    </citation>
    <scope>NUCLEOTIDE SEQUENCE [LARGE SCALE GENOMIC DNA]</scope>
    <source>
        <strain evidence="2">MUCL 33604</strain>
    </source>
</reference>
<sequence length="197" mass="22068">MSFPLFQDQFIHDLSALPIERTALPPKRSSLVQRRSFELHWNFSTFKSTPRRMSDDDCFDCCNDDCFNYCTDDCFNCCTDDICGPCSNNICDVLCNSFGALWDNCQCNTLCNAFFAWWTDPTAGDCCCPCSCDCCDDEDEERKKAERRQNVNDLEQGGFVEMGGIVGAQPAASEGMIRDPQGILGGVITYTRPLAND</sequence>
<protein>
    <submittedName>
        <fullName evidence="1">Uncharacterized protein</fullName>
    </submittedName>
</protein>
<dbReference type="EMBL" id="KL197721">
    <property type="protein sequence ID" value="KDQ56661.1"/>
    <property type="molecule type" value="Genomic_DNA"/>
</dbReference>
<dbReference type="AlphaFoldDB" id="A0A067Q230"/>
<accession>A0A067Q230</accession>
<name>A0A067Q230_9AGAM</name>
<keyword evidence="2" id="KW-1185">Reference proteome</keyword>
<evidence type="ECO:0000313" key="2">
    <source>
        <dbReference type="Proteomes" id="UP000027265"/>
    </source>
</evidence>